<keyword evidence="3" id="KW-1185">Reference proteome</keyword>
<organism evidence="2 3">
    <name type="scientific">Solemya pervernicosa gill symbiont</name>
    <dbReference type="NCBI Taxonomy" id="642797"/>
    <lineage>
        <taxon>Bacteria</taxon>
        <taxon>Pseudomonadati</taxon>
        <taxon>Pseudomonadota</taxon>
        <taxon>Gammaproteobacteria</taxon>
        <taxon>sulfur-oxidizing symbionts</taxon>
    </lineage>
</organism>
<evidence type="ECO:0000313" key="2">
    <source>
        <dbReference type="EMBL" id="OOZ41485.1"/>
    </source>
</evidence>
<feature type="compositionally biased region" description="Basic and acidic residues" evidence="1">
    <location>
        <begin position="1"/>
        <end position="11"/>
    </location>
</feature>
<reference evidence="2 3" key="1">
    <citation type="submission" date="2016-11" db="EMBL/GenBank/DDBJ databases">
        <title>Mixed transmission modes and dynamic genome evolution in an obligate animal-bacterial symbiosis.</title>
        <authorList>
            <person name="Russell S.L."/>
            <person name="Corbett-Detig R.B."/>
            <person name="Cavanaugh C.M."/>
        </authorList>
    </citation>
    <scope>NUCLEOTIDE SEQUENCE [LARGE SCALE GENOMIC DNA]</scope>
    <source>
        <strain evidence="2">Sveles-Q1</strain>
    </source>
</reference>
<feature type="region of interest" description="Disordered" evidence="1">
    <location>
        <begin position="1"/>
        <end position="37"/>
    </location>
</feature>
<dbReference type="AlphaFoldDB" id="A0A1T2L8Q7"/>
<proteinExistence type="predicted"/>
<comment type="caution">
    <text evidence="2">The sequence shown here is derived from an EMBL/GenBank/DDBJ whole genome shotgun (WGS) entry which is preliminary data.</text>
</comment>
<dbReference type="Proteomes" id="UP000191110">
    <property type="component" value="Unassembled WGS sequence"/>
</dbReference>
<evidence type="ECO:0000313" key="3">
    <source>
        <dbReference type="Proteomes" id="UP000191110"/>
    </source>
</evidence>
<name>A0A1T2L8Q7_9GAMM</name>
<dbReference type="RefSeq" id="WP_078482733.1">
    <property type="nucleotide sequence ID" value="NZ_MPRL01000009.1"/>
</dbReference>
<gene>
    <name evidence="2" type="ORF">BOW53_03685</name>
</gene>
<dbReference type="EMBL" id="MPRL01000009">
    <property type="protein sequence ID" value="OOZ41485.1"/>
    <property type="molecule type" value="Genomic_DNA"/>
</dbReference>
<evidence type="ECO:0000256" key="1">
    <source>
        <dbReference type="SAM" id="MobiDB-lite"/>
    </source>
</evidence>
<protein>
    <submittedName>
        <fullName evidence="2">Uncharacterized protein</fullName>
    </submittedName>
</protein>
<sequence length="67" mass="7007">MNDSNNKEAKVSIDPSKLLGSQWLETSSDTSDDATNGVKVGTVKTKNLKVRGGKIGGAKPGIDKFTA</sequence>
<accession>A0A1T2L8Q7</accession>